<dbReference type="CDD" id="cd07381">
    <property type="entry name" value="MPP_CapA"/>
    <property type="match status" value="1"/>
</dbReference>
<reference evidence="3 4" key="1">
    <citation type="submission" date="2012-12" db="EMBL/GenBank/DDBJ databases">
        <title>The Genome Sequence of Bacillus cereus HuB4-4.</title>
        <authorList>
            <consortium name="The Broad Institute Genome Sequencing Platform"/>
            <consortium name="The Broad Institute Genome Sequencing Center for Infectious Disease"/>
            <person name="Feldgarden M."/>
            <person name="Van der Auwera G.A."/>
            <person name="Mahillon J."/>
            <person name="Duprez V."/>
            <person name="Timmery S."/>
            <person name="Mattelet C."/>
            <person name="Dierick K."/>
            <person name="Sun M."/>
            <person name="Yu Z."/>
            <person name="Zhu L."/>
            <person name="Hu X."/>
            <person name="Shank E.B."/>
            <person name="Swiecicka I."/>
            <person name="Hansen B.M."/>
            <person name="Andrup L."/>
            <person name="Walker B."/>
            <person name="Young S.K."/>
            <person name="Zeng Q."/>
            <person name="Gargeya S."/>
            <person name="Fitzgerald M."/>
            <person name="Haas B."/>
            <person name="Abouelleil A."/>
            <person name="Alvarado L."/>
            <person name="Arachchi H.M."/>
            <person name="Berlin A.M."/>
            <person name="Chapman S.B."/>
            <person name="Dewar J."/>
            <person name="Goldberg J."/>
            <person name="Griggs A."/>
            <person name="Gujja S."/>
            <person name="Hansen M."/>
            <person name="Howarth C."/>
            <person name="Imamovic A."/>
            <person name="Larimer J."/>
            <person name="McCowan C."/>
            <person name="Murphy C."/>
            <person name="Neiman D."/>
            <person name="Pearson M."/>
            <person name="Priest M."/>
            <person name="Roberts A."/>
            <person name="Saif S."/>
            <person name="Shea T."/>
            <person name="Sisk P."/>
            <person name="Sykes S."/>
            <person name="Wortman J."/>
            <person name="Nusbaum C."/>
            <person name="Birren B."/>
        </authorList>
    </citation>
    <scope>NUCLEOTIDE SEQUENCE [LARGE SCALE GENOMIC DNA]</scope>
    <source>
        <strain evidence="3 4">HuB4-4</strain>
    </source>
</reference>
<dbReference type="Pfam" id="PF09587">
    <property type="entry name" value="PGA_cap"/>
    <property type="match status" value="1"/>
</dbReference>
<name>A0A9W5QP37_BACCE</name>
<evidence type="ECO:0000313" key="3">
    <source>
        <dbReference type="EMBL" id="EOP80275.1"/>
    </source>
</evidence>
<evidence type="ECO:0000256" key="1">
    <source>
        <dbReference type="ARBA" id="ARBA00005662"/>
    </source>
</evidence>
<proteinExistence type="inferred from homology"/>
<evidence type="ECO:0000259" key="2">
    <source>
        <dbReference type="SMART" id="SM00854"/>
    </source>
</evidence>
<accession>A0A9W5QP37</accession>
<dbReference type="InterPro" id="IPR029052">
    <property type="entry name" value="Metallo-depent_PP-like"/>
</dbReference>
<dbReference type="Proteomes" id="UP000014009">
    <property type="component" value="Unassembled WGS sequence"/>
</dbReference>
<dbReference type="Gene3D" id="3.60.21.10">
    <property type="match status" value="1"/>
</dbReference>
<dbReference type="PANTHER" id="PTHR33393">
    <property type="entry name" value="POLYGLUTAMINE SYNTHESIS ACCESSORY PROTEIN RV0574C-RELATED"/>
    <property type="match status" value="1"/>
</dbReference>
<dbReference type="PANTHER" id="PTHR33393:SF11">
    <property type="entry name" value="POLYGLUTAMINE SYNTHESIS ACCESSORY PROTEIN RV0574C-RELATED"/>
    <property type="match status" value="1"/>
</dbReference>
<dbReference type="EMBL" id="AHEF01000097">
    <property type="protein sequence ID" value="EOP80275.1"/>
    <property type="molecule type" value="Genomic_DNA"/>
</dbReference>
<evidence type="ECO:0000313" key="4">
    <source>
        <dbReference type="Proteomes" id="UP000014009"/>
    </source>
</evidence>
<dbReference type="SMART" id="SM00854">
    <property type="entry name" value="PGA_cap"/>
    <property type="match status" value="1"/>
</dbReference>
<protein>
    <recommendedName>
        <fullName evidence="2">Capsule synthesis protein CapA domain-containing protein</fullName>
    </recommendedName>
</protein>
<sequence>MSIIIGGDLVPTQSNQKLFSEGNISNLFGEEIISILNEADYRIFNLEVPLADKETPIEKCGPNLIAPTSTVKGLKALNPTVLTLANNHILDQGEQGLKSTEKTLIENDINFIGAGENLSKAHEAYIIEQDGMKIGIYACAENEFTIATDTTAGANPFDPFESLDHIQNLKRSCDYVIVLYHGGKEHYRYPSPYLQKVCRKIVEKGADLVVCQHSHCIGSFEEHAGSTIIYGQGNFLFDYADNEFWQTSLLIKINKGFKLEYIPIVKSDNGVRMASKEIALEILKEFHQRSKDILNTEFVEETYQKFAQKNRMTYLRSFSGLGKWTLRIDRILLNSFLINRLYTKKRLLALQNFIECEAHRELVLAGLKLNEQKLNGK</sequence>
<comment type="similarity">
    <text evidence="1">Belongs to the CapA family.</text>
</comment>
<gene>
    <name evidence="3" type="ORF">IGM_05972</name>
</gene>
<dbReference type="AlphaFoldDB" id="A0A9W5QP37"/>
<dbReference type="InterPro" id="IPR052169">
    <property type="entry name" value="CW_Biosynth-Accessory"/>
</dbReference>
<dbReference type="InterPro" id="IPR019079">
    <property type="entry name" value="Capsule_synth_CapA"/>
</dbReference>
<dbReference type="RefSeq" id="WP_016099305.1">
    <property type="nucleotide sequence ID" value="NZ_KB976545.1"/>
</dbReference>
<comment type="caution">
    <text evidence="3">The sequence shown here is derived from an EMBL/GenBank/DDBJ whole genome shotgun (WGS) entry which is preliminary data.</text>
</comment>
<feature type="domain" description="Capsule synthesis protein CapA" evidence="2">
    <location>
        <begin position="2"/>
        <end position="239"/>
    </location>
</feature>
<organism evidence="3 4">
    <name type="scientific">Bacillus cereus HuB4-4</name>
    <dbReference type="NCBI Taxonomy" id="1053211"/>
    <lineage>
        <taxon>Bacteria</taxon>
        <taxon>Bacillati</taxon>
        <taxon>Bacillota</taxon>
        <taxon>Bacilli</taxon>
        <taxon>Bacillales</taxon>
        <taxon>Bacillaceae</taxon>
        <taxon>Bacillus</taxon>
        <taxon>Bacillus cereus group</taxon>
    </lineage>
</organism>
<dbReference type="SUPFAM" id="SSF56300">
    <property type="entry name" value="Metallo-dependent phosphatases"/>
    <property type="match status" value="1"/>
</dbReference>